<gene>
    <name evidence="4" type="ORF">K3177_08450</name>
</gene>
<dbReference type="Gene3D" id="3.30.2180.10">
    <property type="entry name" value="ATP12-like"/>
    <property type="match status" value="1"/>
</dbReference>
<sequence length="234" mass="26471">MKRFYKDVSVDEVADGWQVSLDGRAIRTQGSKQPQIVPSRVLADALASEWQDQGDKIDPGLFLFRDHADFAIDIVRADRDAAIDKLIGYAETDTLCYRADPEDALYRHQQDRWEPLVEHLEDRFGMRFQRVSGIVHRPQAEETLAALRHHLETLDDFALAGVTAMASLAASLCIALLASEEAVNDPMSLWRDANLEEEWQADRWGRDEEAEAVRKRRADDFSAAQAFTTLAATR</sequence>
<dbReference type="EMBL" id="JAIGNQ010000002">
    <property type="protein sequence ID" value="MBX7488544.1"/>
    <property type="molecule type" value="Genomic_DNA"/>
</dbReference>
<evidence type="ECO:0000256" key="3">
    <source>
        <dbReference type="ARBA" id="ARBA00023186"/>
    </source>
</evidence>
<dbReference type="InterPro" id="IPR011419">
    <property type="entry name" value="ATP12_ATP_synth-F1-assembly"/>
</dbReference>
<dbReference type="InterPro" id="IPR042272">
    <property type="entry name" value="ATP12_ATP_synth-F1-assembly_N"/>
</dbReference>
<name>A0ABS7JIA3_9SPHN</name>
<comment type="similarity">
    <text evidence="1">Belongs to the ATP12 family.</text>
</comment>
<dbReference type="InterPro" id="IPR023335">
    <property type="entry name" value="ATP12_ortho_dom_sf"/>
</dbReference>
<dbReference type="Pfam" id="PF07542">
    <property type="entry name" value="ATP12"/>
    <property type="match status" value="1"/>
</dbReference>
<evidence type="ECO:0000256" key="2">
    <source>
        <dbReference type="ARBA" id="ARBA00022946"/>
    </source>
</evidence>
<evidence type="ECO:0000313" key="4">
    <source>
        <dbReference type="EMBL" id="MBX7488544.1"/>
    </source>
</evidence>
<keyword evidence="5" id="KW-1185">Reference proteome</keyword>
<keyword evidence="2" id="KW-0809">Transit peptide</keyword>
<accession>A0ABS7JIA3</accession>
<evidence type="ECO:0000313" key="5">
    <source>
        <dbReference type="Proteomes" id="UP000776651"/>
    </source>
</evidence>
<dbReference type="Gene3D" id="1.10.3580.10">
    <property type="entry name" value="ATP12 ATPase"/>
    <property type="match status" value="1"/>
</dbReference>
<reference evidence="4 5" key="1">
    <citation type="submission" date="2021-08" db="EMBL/GenBank/DDBJ databases">
        <title>Comparative Genomics Analysis of the Genus Qipengyuania Reveals Extensive Genetic Diversity and Metabolic Versatility, Including the Description of Fifteen Novel Species.</title>
        <authorList>
            <person name="Liu Y."/>
        </authorList>
    </citation>
    <scope>NUCLEOTIDE SEQUENCE [LARGE SCALE GENOMIC DNA]</scope>
    <source>
        <strain evidence="4 5">GH25</strain>
    </source>
</reference>
<dbReference type="PANTHER" id="PTHR21013:SF10">
    <property type="entry name" value="ATP SYNTHASE MITOCHONDRIAL F1 COMPLEX ASSEMBLY FACTOR 2"/>
    <property type="match status" value="1"/>
</dbReference>
<dbReference type="PANTHER" id="PTHR21013">
    <property type="entry name" value="ATP SYNTHASE MITOCHONDRIAL F1 COMPLEX ASSEMBLY FACTOR 2/ATP12 PROTEIN, MITOCHONDRIAL PRECURSOR"/>
    <property type="match status" value="1"/>
</dbReference>
<evidence type="ECO:0000256" key="1">
    <source>
        <dbReference type="ARBA" id="ARBA00008231"/>
    </source>
</evidence>
<comment type="caution">
    <text evidence="4">The sequence shown here is derived from an EMBL/GenBank/DDBJ whole genome shotgun (WGS) entry which is preliminary data.</text>
</comment>
<protein>
    <submittedName>
        <fullName evidence="4">Molecular chaperone</fullName>
    </submittedName>
</protein>
<dbReference type="SUPFAM" id="SSF160909">
    <property type="entry name" value="ATP12-like"/>
    <property type="match status" value="1"/>
</dbReference>
<organism evidence="4 5">
    <name type="scientific">Qipengyuania pacifica</name>
    <dbReference type="NCBI Taxonomy" id="2860199"/>
    <lineage>
        <taxon>Bacteria</taxon>
        <taxon>Pseudomonadati</taxon>
        <taxon>Pseudomonadota</taxon>
        <taxon>Alphaproteobacteria</taxon>
        <taxon>Sphingomonadales</taxon>
        <taxon>Erythrobacteraceae</taxon>
        <taxon>Qipengyuania</taxon>
    </lineage>
</organism>
<keyword evidence="3" id="KW-0143">Chaperone</keyword>
<proteinExistence type="inferred from homology"/>
<dbReference type="Proteomes" id="UP000776651">
    <property type="component" value="Unassembled WGS sequence"/>
</dbReference>